<evidence type="ECO:0000256" key="5">
    <source>
        <dbReference type="ARBA" id="ARBA00023274"/>
    </source>
</evidence>
<dbReference type="NCBIfam" id="NF001109">
    <property type="entry name" value="PRK00136.1"/>
    <property type="match status" value="1"/>
</dbReference>
<evidence type="ECO:0000313" key="6">
    <source>
        <dbReference type="EMBL" id="SFV53968.1"/>
    </source>
</evidence>
<accession>A0A1W1BKD1</accession>
<proteinExistence type="inferred from homology"/>
<keyword evidence="5" id="KW-0687">Ribonucleoprotein</keyword>
<dbReference type="InterPro" id="IPR000630">
    <property type="entry name" value="Ribosomal_uS8"/>
</dbReference>
<dbReference type="InterPro" id="IPR035987">
    <property type="entry name" value="Ribosomal_uS8_sf"/>
</dbReference>
<dbReference type="FunFam" id="3.30.1490.10:FF:000001">
    <property type="entry name" value="30S ribosomal protein S8"/>
    <property type="match status" value="1"/>
</dbReference>
<dbReference type="AlphaFoldDB" id="A0A1W1BKD1"/>
<organism evidence="6">
    <name type="scientific">hydrothermal vent metagenome</name>
    <dbReference type="NCBI Taxonomy" id="652676"/>
    <lineage>
        <taxon>unclassified sequences</taxon>
        <taxon>metagenomes</taxon>
        <taxon>ecological metagenomes</taxon>
    </lineage>
</organism>
<dbReference type="Pfam" id="PF00410">
    <property type="entry name" value="Ribosomal_S8"/>
    <property type="match status" value="1"/>
</dbReference>
<dbReference type="Gene3D" id="3.30.1370.30">
    <property type="match status" value="1"/>
</dbReference>
<sequence length="130" mass="14332">MSMSDPISDMLTRIRNAQLVNKDTVSFFSSKLKKAIANVLLEEGYILAFDITDDVKPVMTIKLKYHNNHRVIEMIKRVSKPSLRHFVAKDEIPDVMGGLGIVIMSTSKGVMTGQSAKSNGLGGEVLCSVY</sequence>
<evidence type="ECO:0000256" key="1">
    <source>
        <dbReference type="ARBA" id="ARBA00006471"/>
    </source>
</evidence>
<dbReference type="HAMAP" id="MF_01302_B">
    <property type="entry name" value="Ribosomal_uS8_B"/>
    <property type="match status" value="1"/>
</dbReference>
<comment type="similarity">
    <text evidence="1">Belongs to the universal ribosomal protein uS8 family.</text>
</comment>
<dbReference type="PANTHER" id="PTHR11758">
    <property type="entry name" value="40S RIBOSOMAL PROTEIN S15A"/>
    <property type="match status" value="1"/>
</dbReference>
<keyword evidence="2" id="KW-0699">rRNA-binding</keyword>
<dbReference type="GO" id="GO:0006412">
    <property type="term" value="P:translation"/>
    <property type="evidence" value="ECO:0007669"/>
    <property type="project" value="InterPro"/>
</dbReference>
<evidence type="ECO:0000256" key="2">
    <source>
        <dbReference type="ARBA" id="ARBA00022730"/>
    </source>
</evidence>
<keyword evidence="3" id="KW-0694">RNA-binding</keyword>
<dbReference type="GO" id="GO:1990904">
    <property type="term" value="C:ribonucleoprotein complex"/>
    <property type="evidence" value="ECO:0007669"/>
    <property type="project" value="UniProtKB-KW"/>
</dbReference>
<dbReference type="GO" id="GO:0003735">
    <property type="term" value="F:structural constituent of ribosome"/>
    <property type="evidence" value="ECO:0007669"/>
    <property type="project" value="InterPro"/>
</dbReference>
<evidence type="ECO:0000256" key="4">
    <source>
        <dbReference type="ARBA" id="ARBA00022980"/>
    </source>
</evidence>
<reference evidence="6" key="1">
    <citation type="submission" date="2016-10" db="EMBL/GenBank/DDBJ databases">
        <authorList>
            <person name="de Groot N.N."/>
        </authorList>
    </citation>
    <scope>NUCLEOTIDE SEQUENCE</scope>
</reference>
<dbReference type="SUPFAM" id="SSF56047">
    <property type="entry name" value="Ribosomal protein S8"/>
    <property type="match status" value="1"/>
</dbReference>
<dbReference type="GO" id="GO:0005840">
    <property type="term" value="C:ribosome"/>
    <property type="evidence" value="ECO:0007669"/>
    <property type="project" value="UniProtKB-KW"/>
</dbReference>
<dbReference type="GO" id="GO:0005737">
    <property type="term" value="C:cytoplasm"/>
    <property type="evidence" value="ECO:0007669"/>
    <property type="project" value="UniProtKB-ARBA"/>
</dbReference>
<protein>
    <submittedName>
        <fullName evidence="6">SSU ribosomal protein S8p (S15Ae)</fullName>
    </submittedName>
</protein>
<evidence type="ECO:0000256" key="3">
    <source>
        <dbReference type="ARBA" id="ARBA00022884"/>
    </source>
</evidence>
<dbReference type="Gene3D" id="3.30.1490.10">
    <property type="match status" value="1"/>
</dbReference>
<gene>
    <name evidence="6" type="ORF">MNB_SUP05-5-218</name>
</gene>
<dbReference type="EMBL" id="FPHJ01000013">
    <property type="protein sequence ID" value="SFV53968.1"/>
    <property type="molecule type" value="Genomic_DNA"/>
</dbReference>
<dbReference type="GO" id="GO:0019843">
    <property type="term" value="F:rRNA binding"/>
    <property type="evidence" value="ECO:0007669"/>
    <property type="project" value="UniProtKB-KW"/>
</dbReference>
<keyword evidence="4 6" id="KW-0689">Ribosomal protein</keyword>
<name>A0A1W1BKD1_9ZZZZ</name>
<dbReference type="FunFam" id="3.30.1370.30:FF:000002">
    <property type="entry name" value="30S ribosomal protein S8"/>
    <property type="match status" value="1"/>
</dbReference>